<dbReference type="Pfam" id="PF02397">
    <property type="entry name" value="Bac_transf"/>
    <property type="match status" value="1"/>
</dbReference>
<keyword evidence="2" id="KW-1133">Transmembrane helix</keyword>
<evidence type="ECO:0000259" key="3">
    <source>
        <dbReference type="Pfam" id="PF02397"/>
    </source>
</evidence>
<feature type="transmembrane region" description="Helical" evidence="2">
    <location>
        <begin position="15"/>
        <end position="36"/>
    </location>
</feature>
<sequence length="212" mass="23557">MMQGKALTDSARRALDLACVLVAALPALLVLVPIMLKVRRKLGKPAVFRQERVGRHGQRFTLLKLRSMTTATDEHGELLPDALRLTPFGSALRSSSLDELPSLWNVLRGDMSIVGPRPLLVEYLPLYTPAQARRHEVRPGITGWAQVNGRNEVSWTDKFAMDVWYVDNRSVGLDLKIIALTVRTVWNRQGVSSSDHATMERFTGSRGAGSND</sequence>
<feature type="domain" description="Bacterial sugar transferase" evidence="3">
    <location>
        <begin position="13"/>
        <end position="186"/>
    </location>
</feature>
<dbReference type="PANTHER" id="PTHR30576:SF8">
    <property type="entry name" value="UNDECAPRENYL-PHOSPHATE GALACTOSE PHOSPHOTRANSFERASE"/>
    <property type="match status" value="1"/>
</dbReference>
<keyword evidence="4" id="KW-0808">Transferase</keyword>
<evidence type="ECO:0000256" key="2">
    <source>
        <dbReference type="SAM" id="Phobius"/>
    </source>
</evidence>
<dbReference type="EMBL" id="JACBYR010000001">
    <property type="protein sequence ID" value="NYE82193.1"/>
    <property type="molecule type" value="Genomic_DNA"/>
</dbReference>
<dbReference type="InterPro" id="IPR003362">
    <property type="entry name" value="Bact_transf"/>
</dbReference>
<dbReference type="PANTHER" id="PTHR30576">
    <property type="entry name" value="COLANIC BIOSYNTHESIS UDP-GLUCOSE LIPID CARRIER TRANSFERASE"/>
    <property type="match status" value="1"/>
</dbReference>
<organism evidence="4 5">
    <name type="scientific">Pigmentiphaga litoralis</name>
    <dbReference type="NCBI Taxonomy" id="516702"/>
    <lineage>
        <taxon>Bacteria</taxon>
        <taxon>Pseudomonadati</taxon>
        <taxon>Pseudomonadota</taxon>
        <taxon>Betaproteobacteria</taxon>
        <taxon>Burkholderiales</taxon>
        <taxon>Alcaligenaceae</taxon>
        <taxon>Pigmentiphaga</taxon>
    </lineage>
</organism>
<comment type="similarity">
    <text evidence="1">Belongs to the bacterial sugar transferase family.</text>
</comment>
<evidence type="ECO:0000256" key="1">
    <source>
        <dbReference type="ARBA" id="ARBA00006464"/>
    </source>
</evidence>
<name>A0A7Y9ITH6_9BURK</name>
<keyword evidence="2" id="KW-0472">Membrane</keyword>
<reference evidence="4 5" key="1">
    <citation type="submission" date="2020-07" db="EMBL/GenBank/DDBJ databases">
        <title>Genomic Encyclopedia of Type Strains, Phase IV (KMG-V): Genome sequencing to study the core and pangenomes of soil and plant-associated prokaryotes.</title>
        <authorList>
            <person name="Whitman W."/>
        </authorList>
    </citation>
    <scope>NUCLEOTIDE SEQUENCE [LARGE SCALE GENOMIC DNA]</scope>
    <source>
        <strain evidence="4 5">SAS40</strain>
    </source>
</reference>
<gene>
    <name evidence="4" type="ORF">FHW18_001464</name>
</gene>
<accession>A0A7Y9ITH6</accession>
<keyword evidence="2" id="KW-0812">Transmembrane</keyword>
<protein>
    <submittedName>
        <fullName evidence="4">Lipopolysaccharide/colanic/teichoic acid biosynthesis glycosyltransferase</fullName>
    </submittedName>
</protein>
<proteinExistence type="inferred from homology"/>
<dbReference type="RefSeq" id="WP_306455872.1">
    <property type="nucleotide sequence ID" value="NZ_JACBYR010000001.1"/>
</dbReference>
<dbReference type="AlphaFoldDB" id="A0A7Y9ITH6"/>
<evidence type="ECO:0000313" key="5">
    <source>
        <dbReference type="Proteomes" id="UP000542125"/>
    </source>
</evidence>
<dbReference type="Proteomes" id="UP000542125">
    <property type="component" value="Unassembled WGS sequence"/>
</dbReference>
<dbReference type="GO" id="GO:0016780">
    <property type="term" value="F:phosphotransferase activity, for other substituted phosphate groups"/>
    <property type="evidence" value="ECO:0007669"/>
    <property type="project" value="TreeGrafter"/>
</dbReference>
<comment type="caution">
    <text evidence="4">The sequence shown here is derived from an EMBL/GenBank/DDBJ whole genome shotgun (WGS) entry which is preliminary data.</text>
</comment>
<evidence type="ECO:0000313" key="4">
    <source>
        <dbReference type="EMBL" id="NYE82193.1"/>
    </source>
</evidence>
<keyword evidence="5" id="KW-1185">Reference proteome</keyword>